<dbReference type="InterPro" id="IPR050418">
    <property type="entry name" value="D-iso_2-hydroxyacid_DH_PdxB"/>
</dbReference>
<dbReference type="UniPathway" id="UPA00135">
    <property type="reaction ID" value="UER00196"/>
</dbReference>
<feature type="domain" description="ACT" evidence="13">
    <location>
        <begin position="367"/>
        <end position="436"/>
    </location>
</feature>
<comment type="catalytic activity">
    <reaction evidence="11">
        <text>(2R)-3-phosphoglycerate + NAD(+) = 3-phosphooxypyruvate + NADH + H(+)</text>
        <dbReference type="Rhea" id="RHEA:12641"/>
        <dbReference type="ChEBI" id="CHEBI:15378"/>
        <dbReference type="ChEBI" id="CHEBI:18110"/>
        <dbReference type="ChEBI" id="CHEBI:57540"/>
        <dbReference type="ChEBI" id="CHEBI:57945"/>
        <dbReference type="ChEBI" id="CHEBI:58272"/>
        <dbReference type="EC" id="1.1.1.95"/>
    </reaction>
</comment>
<comment type="caution">
    <text evidence="14">The sequence shown here is derived from an EMBL/GenBank/DDBJ whole genome shotgun (WGS) entry which is preliminary data.</text>
</comment>
<gene>
    <name evidence="14" type="ORF">EV385_4319</name>
</gene>
<accession>A0A4V2G7G2</accession>
<name>A0A4V2G7G2_9ACTN</name>
<dbReference type="InterPro" id="IPR006139">
    <property type="entry name" value="D-isomer_2_OHA_DH_cat_dom"/>
</dbReference>
<dbReference type="FunFam" id="3.40.50.720:FF:000041">
    <property type="entry name" value="D-3-phosphoglycerate dehydrogenase"/>
    <property type="match status" value="1"/>
</dbReference>
<evidence type="ECO:0000256" key="7">
    <source>
        <dbReference type="ARBA" id="ARBA00023002"/>
    </source>
</evidence>
<evidence type="ECO:0000256" key="9">
    <source>
        <dbReference type="ARBA" id="ARBA00030455"/>
    </source>
</evidence>
<keyword evidence="7 12" id="KW-0560">Oxidoreductase</keyword>
<dbReference type="PANTHER" id="PTHR43761">
    <property type="entry name" value="D-ISOMER SPECIFIC 2-HYDROXYACID DEHYDROGENASE FAMILY PROTEIN (AFU_ORTHOLOGUE AFUA_1G13630)"/>
    <property type="match status" value="1"/>
</dbReference>
<dbReference type="InterPro" id="IPR002912">
    <property type="entry name" value="ACT_dom"/>
</dbReference>
<protein>
    <recommendedName>
        <fullName evidence="6">D-3-phosphoglycerate dehydrogenase</fullName>
        <ecNumber evidence="4">1.1.1.399</ecNumber>
        <ecNumber evidence="5">1.1.1.95</ecNumber>
    </recommendedName>
    <alternativeName>
        <fullName evidence="9">2-oxoglutarate reductase</fullName>
    </alternativeName>
</protein>
<dbReference type="NCBIfam" id="NF008759">
    <property type="entry name" value="PRK11790.1"/>
    <property type="match status" value="1"/>
</dbReference>
<dbReference type="SUPFAM" id="SSF51735">
    <property type="entry name" value="NAD(P)-binding Rossmann-fold domains"/>
    <property type="match status" value="1"/>
</dbReference>
<dbReference type="InterPro" id="IPR029752">
    <property type="entry name" value="D-isomer_DH_CS1"/>
</dbReference>
<keyword evidence="8" id="KW-0520">NAD</keyword>
<dbReference type="Pfam" id="PF00389">
    <property type="entry name" value="2-Hacid_dh"/>
    <property type="match status" value="1"/>
</dbReference>
<dbReference type="SUPFAM" id="SSF52283">
    <property type="entry name" value="Formate/glycerate dehydrogenase catalytic domain-like"/>
    <property type="match status" value="1"/>
</dbReference>
<dbReference type="PROSITE" id="PS00065">
    <property type="entry name" value="D_2_HYDROXYACID_DH_1"/>
    <property type="match status" value="1"/>
</dbReference>
<evidence type="ECO:0000256" key="10">
    <source>
        <dbReference type="ARBA" id="ARBA00048126"/>
    </source>
</evidence>
<dbReference type="InterPro" id="IPR054480">
    <property type="entry name" value="AHAS_small-like_ACT"/>
</dbReference>
<dbReference type="GO" id="GO:0051287">
    <property type="term" value="F:NAD binding"/>
    <property type="evidence" value="ECO:0007669"/>
    <property type="project" value="InterPro"/>
</dbReference>
<evidence type="ECO:0000256" key="8">
    <source>
        <dbReference type="ARBA" id="ARBA00023027"/>
    </source>
</evidence>
<evidence type="ECO:0000256" key="3">
    <source>
        <dbReference type="ARBA" id="ARBA00005854"/>
    </source>
</evidence>
<dbReference type="AlphaFoldDB" id="A0A4V2G7G2"/>
<dbReference type="PROSITE" id="PS51671">
    <property type="entry name" value="ACT"/>
    <property type="match status" value="1"/>
</dbReference>
<dbReference type="Gene3D" id="3.30.70.260">
    <property type="match status" value="1"/>
</dbReference>
<evidence type="ECO:0000256" key="1">
    <source>
        <dbReference type="ARBA" id="ARBA00003800"/>
    </source>
</evidence>
<dbReference type="CDD" id="cd12176">
    <property type="entry name" value="PGDH_3"/>
    <property type="match status" value="1"/>
</dbReference>
<evidence type="ECO:0000256" key="2">
    <source>
        <dbReference type="ARBA" id="ARBA00005216"/>
    </source>
</evidence>
<dbReference type="EC" id="1.1.1.399" evidence="4"/>
<dbReference type="Gene3D" id="3.40.50.720">
    <property type="entry name" value="NAD(P)-binding Rossmann-like Domain"/>
    <property type="match status" value="2"/>
</dbReference>
<comment type="pathway">
    <text evidence="2">Amino-acid biosynthesis; L-serine biosynthesis; L-serine from 3-phospho-D-glycerate: step 1/3.</text>
</comment>
<evidence type="ECO:0000259" key="13">
    <source>
        <dbReference type="PROSITE" id="PS51671"/>
    </source>
</evidence>
<dbReference type="EMBL" id="SHKY01000001">
    <property type="protein sequence ID" value="RZU52456.1"/>
    <property type="molecule type" value="Genomic_DNA"/>
</dbReference>
<comment type="similarity">
    <text evidence="3 12">Belongs to the D-isomer specific 2-hydroxyacid dehydrogenase family.</text>
</comment>
<dbReference type="InterPro" id="IPR006140">
    <property type="entry name" value="D-isomer_DH_NAD-bd"/>
</dbReference>
<evidence type="ECO:0000313" key="14">
    <source>
        <dbReference type="EMBL" id="RZU52456.1"/>
    </source>
</evidence>
<dbReference type="GO" id="GO:0006564">
    <property type="term" value="P:L-serine biosynthetic process"/>
    <property type="evidence" value="ECO:0007669"/>
    <property type="project" value="UniProtKB-ARBA"/>
</dbReference>
<evidence type="ECO:0000256" key="5">
    <source>
        <dbReference type="ARBA" id="ARBA00013143"/>
    </source>
</evidence>
<organism evidence="14 15">
    <name type="scientific">Krasilnikovia cinnamomea</name>
    <dbReference type="NCBI Taxonomy" id="349313"/>
    <lineage>
        <taxon>Bacteria</taxon>
        <taxon>Bacillati</taxon>
        <taxon>Actinomycetota</taxon>
        <taxon>Actinomycetes</taxon>
        <taxon>Micromonosporales</taxon>
        <taxon>Micromonosporaceae</taxon>
        <taxon>Krasilnikovia</taxon>
    </lineage>
</organism>
<evidence type="ECO:0000256" key="4">
    <source>
        <dbReference type="ARBA" id="ARBA00013001"/>
    </source>
</evidence>
<dbReference type="Pfam" id="PF02826">
    <property type="entry name" value="2-Hacid_dh_C"/>
    <property type="match status" value="1"/>
</dbReference>
<dbReference type="InterPro" id="IPR045865">
    <property type="entry name" value="ACT-like_dom_sf"/>
</dbReference>
<evidence type="ECO:0000256" key="11">
    <source>
        <dbReference type="ARBA" id="ARBA00048731"/>
    </source>
</evidence>
<evidence type="ECO:0000256" key="12">
    <source>
        <dbReference type="RuleBase" id="RU003719"/>
    </source>
</evidence>
<sequence length="436" mass="46584">MEATAEGTTLVCRELGFGVAARTAQPHTKRKLMIDQAKVRVLLLESIHPDAVTRLEANGYEVESVRNALDEAELIERIDGVHLLGIRSKTRVTAKVLEAANSLVAIGAFCIGTDQIDLPAASGAGIAVFNAPFSNTRSVVELALAEIIALTRRLTEKNSGMHRGVWDKAADGSHEIRGRRIGIVGYGNIGTQLSVLAESVGMQVSFYDTADKLALGNARRCASLDELLESSDIITLHVDGRPGNAGFFGAEQFARMTKGAIFLNLSRGIVVDHVALREALTSGHLSGAAVDVFPKEPKGRGDEFVSELRGLPNVILTPHIGGSTEEAQSDIGNFVATKLASFVQEGNTTLSVNLPSVALPLQEGMSRIGHVHLNTPGVLAQVNKILADHEVNVEGQLLTTRGEYGYLVTDISGGYTDEVLAQLRAMDQTVRLRVLA</sequence>
<comment type="function">
    <text evidence="1">Catalyzes the reversible oxidation of 3-phospho-D-glycerate to 3-phosphonooxypyruvate, the first step of the phosphorylated L-serine biosynthesis pathway. Also catalyzes the reversible oxidation of 2-hydroxyglutarate to 2-oxoglutarate.</text>
</comment>
<dbReference type="GO" id="GO:0047545">
    <property type="term" value="F:(S)-2-hydroxyglutarate dehydrogenase activity"/>
    <property type="evidence" value="ECO:0007669"/>
    <property type="project" value="UniProtKB-ARBA"/>
</dbReference>
<dbReference type="InterPro" id="IPR036291">
    <property type="entry name" value="NAD(P)-bd_dom_sf"/>
</dbReference>
<dbReference type="PANTHER" id="PTHR43761:SF1">
    <property type="entry name" value="D-ISOMER SPECIFIC 2-HYDROXYACID DEHYDROGENASE CATALYTIC DOMAIN-CONTAINING PROTEIN-RELATED"/>
    <property type="match status" value="1"/>
</dbReference>
<dbReference type="EC" id="1.1.1.95" evidence="5"/>
<evidence type="ECO:0000256" key="6">
    <source>
        <dbReference type="ARBA" id="ARBA00021582"/>
    </source>
</evidence>
<dbReference type="Proteomes" id="UP000292564">
    <property type="component" value="Unassembled WGS sequence"/>
</dbReference>
<reference evidence="14 15" key="1">
    <citation type="submission" date="2019-02" db="EMBL/GenBank/DDBJ databases">
        <title>Sequencing the genomes of 1000 actinobacteria strains.</title>
        <authorList>
            <person name="Klenk H.-P."/>
        </authorList>
    </citation>
    <scope>NUCLEOTIDE SEQUENCE [LARGE SCALE GENOMIC DNA]</scope>
    <source>
        <strain evidence="14 15">DSM 45162</strain>
    </source>
</reference>
<dbReference type="GO" id="GO:0004617">
    <property type="term" value="F:phosphoglycerate dehydrogenase activity"/>
    <property type="evidence" value="ECO:0007669"/>
    <property type="project" value="UniProtKB-EC"/>
</dbReference>
<keyword evidence="15" id="KW-1185">Reference proteome</keyword>
<comment type="catalytic activity">
    <reaction evidence="10">
        <text>(R)-2-hydroxyglutarate + NAD(+) = 2-oxoglutarate + NADH + H(+)</text>
        <dbReference type="Rhea" id="RHEA:49612"/>
        <dbReference type="ChEBI" id="CHEBI:15378"/>
        <dbReference type="ChEBI" id="CHEBI:15801"/>
        <dbReference type="ChEBI" id="CHEBI:16810"/>
        <dbReference type="ChEBI" id="CHEBI:57540"/>
        <dbReference type="ChEBI" id="CHEBI:57945"/>
        <dbReference type="EC" id="1.1.1.399"/>
    </reaction>
</comment>
<dbReference type="SUPFAM" id="SSF55021">
    <property type="entry name" value="ACT-like"/>
    <property type="match status" value="1"/>
</dbReference>
<dbReference type="CDD" id="cd04901">
    <property type="entry name" value="ACT_3PGDH"/>
    <property type="match status" value="1"/>
</dbReference>
<proteinExistence type="inferred from homology"/>
<dbReference type="Pfam" id="PF22629">
    <property type="entry name" value="ACT_AHAS_ss"/>
    <property type="match status" value="1"/>
</dbReference>
<evidence type="ECO:0000313" key="15">
    <source>
        <dbReference type="Proteomes" id="UP000292564"/>
    </source>
</evidence>